<dbReference type="Gene3D" id="2.60.40.10">
    <property type="entry name" value="Immunoglobulins"/>
    <property type="match status" value="1"/>
</dbReference>
<sequence length="302" mass="32190">MRRTESALVRGGAGAVAILAATLLTVPSPAHAADPQPNIVVTAADLNTPGTRVGGGDSRPLQAEIRNDGDAPATGLTYTISLTDGTRLSGPSEGCTYTDYWPDDDGGPWVYGPSEATCTIDSLAPGESVPLPFTVSFGRNMWGPDQFYGYIFVPLGDDQVSDDFSWWSKRNTHDVAVTVPTVRGSVGQTADLTFTVVNYGPSDGGGPDVLVTAPKGTALLPTEWCWTEGTPHEQRPESRQVRCNFESFFPTVHSGYGRVSHTIPLKIKARPGQNGRVYAEGDIVDGTESRPANNTARIIVRP</sequence>
<dbReference type="InterPro" id="IPR013783">
    <property type="entry name" value="Ig-like_fold"/>
</dbReference>
<proteinExistence type="predicted"/>
<dbReference type="EMBL" id="JAPNTZ010000003">
    <property type="protein sequence ID" value="MCY1138454.1"/>
    <property type="molecule type" value="Genomic_DNA"/>
</dbReference>
<reference evidence="2" key="1">
    <citation type="submission" date="2022-11" db="EMBL/GenBank/DDBJ databases">
        <authorList>
            <person name="Somphong A."/>
            <person name="Phongsopitanun W."/>
        </authorList>
    </citation>
    <scope>NUCLEOTIDE SEQUENCE</scope>
    <source>
        <strain evidence="2">Pm04-4</strain>
    </source>
</reference>
<keyword evidence="1" id="KW-0732">Signal</keyword>
<protein>
    <submittedName>
        <fullName evidence="2">Uncharacterized protein</fullName>
    </submittedName>
</protein>
<feature type="signal peptide" evidence="1">
    <location>
        <begin position="1"/>
        <end position="32"/>
    </location>
</feature>
<organism evidence="2 3">
    <name type="scientific">Paractinoplanes pyxinae</name>
    <dbReference type="NCBI Taxonomy" id="2997416"/>
    <lineage>
        <taxon>Bacteria</taxon>
        <taxon>Bacillati</taxon>
        <taxon>Actinomycetota</taxon>
        <taxon>Actinomycetes</taxon>
        <taxon>Micromonosporales</taxon>
        <taxon>Micromonosporaceae</taxon>
        <taxon>Paractinoplanes</taxon>
    </lineage>
</organism>
<evidence type="ECO:0000256" key="1">
    <source>
        <dbReference type="SAM" id="SignalP"/>
    </source>
</evidence>
<feature type="chain" id="PRO_5045209632" evidence="1">
    <location>
        <begin position="33"/>
        <end position="302"/>
    </location>
</feature>
<name>A0ABT4AW50_9ACTN</name>
<dbReference type="Proteomes" id="UP001151002">
    <property type="component" value="Unassembled WGS sequence"/>
</dbReference>
<accession>A0ABT4AW50</accession>
<evidence type="ECO:0000313" key="3">
    <source>
        <dbReference type="Proteomes" id="UP001151002"/>
    </source>
</evidence>
<gene>
    <name evidence="2" type="ORF">OWR29_10640</name>
</gene>
<keyword evidence="3" id="KW-1185">Reference proteome</keyword>
<evidence type="ECO:0000313" key="2">
    <source>
        <dbReference type="EMBL" id="MCY1138454.1"/>
    </source>
</evidence>
<dbReference type="RefSeq" id="WP_267562459.1">
    <property type="nucleotide sequence ID" value="NZ_JAPNTZ010000003.1"/>
</dbReference>
<comment type="caution">
    <text evidence="2">The sequence shown here is derived from an EMBL/GenBank/DDBJ whole genome shotgun (WGS) entry which is preliminary data.</text>
</comment>